<keyword evidence="7" id="KW-0460">Magnesium</keyword>
<comment type="catalytic activity">
    <reaction evidence="14">
        <text>DNA(n) + a 2'-deoxyribonucleoside 5'-triphosphate = DNA(n+1) + diphosphate</text>
        <dbReference type="Rhea" id="RHEA:22508"/>
        <dbReference type="Rhea" id="RHEA-COMP:17339"/>
        <dbReference type="Rhea" id="RHEA-COMP:17340"/>
        <dbReference type="ChEBI" id="CHEBI:33019"/>
        <dbReference type="ChEBI" id="CHEBI:61560"/>
        <dbReference type="ChEBI" id="CHEBI:173112"/>
        <dbReference type="EC" id="2.7.7.49"/>
    </reaction>
</comment>
<protein>
    <recommendedName>
        <fullName evidence="16">Integrase catalytic domain-containing protein</fullName>
    </recommendedName>
</protein>
<dbReference type="GO" id="GO:0032196">
    <property type="term" value="P:transposition"/>
    <property type="evidence" value="ECO:0007669"/>
    <property type="project" value="UniProtKB-KW"/>
</dbReference>
<comment type="catalytic activity">
    <reaction evidence="15">
        <text>DNA(n) + a 2'-deoxyribonucleoside 5'-triphosphate = DNA(n+1) + diphosphate</text>
        <dbReference type="Rhea" id="RHEA:22508"/>
        <dbReference type="Rhea" id="RHEA-COMP:17339"/>
        <dbReference type="Rhea" id="RHEA-COMP:17340"/>
        <dbReference type="ChEBI" id="CHEBI:33019"/>
        <dbReference type="ChEBI" id="CHEBI:61560"/>
        <dbReference type="ChEBI" id="CHEBI:173112"/>
        <dbReference type="EC" id="2.7.7.7"/>
    </reaction>
</comment>
<dbReference type="GO" id="GO:0015074">
    <property type="term" value="P:DNA integration"/>
    <property type="evidence" value="ECO:0007669"/>
    <property type="project" value="UniProtKB-KW"/>
</dbReference>
<evidence type="ECO:0000313" key="18">
    <source>
        <dbReference type="Proteomes" id="UP000013776"/>
    </source>
</evidence>
<keyword evidence="13" id="KW-0233">DNA recombination</keyword>
<dbReference type="OrthoDB" id="4096181at2759"/>
<dbReference type="EMBL" id="CAHR02000481">
    <property type="protein sequence ID" value="CCG85118.1"/>
    <property type="molecule type" value="Genomic_DNA"/>
</dbReference>
<dbReference type="InterPro" id="IPR039537">
    <property type="entry name" value="Retrotran_Ty1/copia-like"/>
</dbReference>
<dbReference type="InterPro" id="IPR012337">
    <property type="entry name" value="RNaseH-like_sf"/>
</dbReference>
<keyword evidence="5" id="KW-0255">Endonuclease</keyword>
<dbReference type="InterPro" id="IPR057670">
    <property type="entry name" value="SH3_retrovirus"/>
</dbReference>
<proteinExistence type="predicted"/>
<dbReference type="Proteomes" id="UP000013776">
    <property type="component" value="Unassembled WGS sequence"/>
</dbReference>
<dbReference type="GO" id="GO:0046872">
    <property type="term" value="F:metal ion binding"/>
    <property type="evidence" value="ECO:0007669"/>
    <property type="project" value="UniProtKB-KW"/>
</dbReference>
<dbReference type="InterPro" id="IPR001584">
    <property type="entry name" value="Integrase_cat-core"/>
</dbReference>
<evidence type="ECO:0000256" key="6">
    <source>
        <dbReference type="ARBA" id="ARBA00022801"/>
    </source>
</evidence>
<keyword evidence="8" id="KW-0694">RNA-binding</keyword>
<dbReference type="GO" id="GO:0016787">
    <property type="term" value="F:hydrolase activity"/>
    <property type="evidence" value="ECO:0007669"/>
    <property type="project" value="UniProtKB-KW"/>
</dbReference>
<name>R4XGV5_TAPDE</name>
<dbReference type="STRING" id="1097556.R4XGV5"/>
<dbReference type="GO" id="GO:0003723">
    <property type="term" value="F:RNA binding"/>
    <property type="evidence" value="ECO:0007669"/>
    <property type="project" value="UniProtKB-KW"/>
</dbReference>
<dbReference type="GO" id="GO:0003677">
    <property type="term" value="F:DNA binding"/>
    <property type="evidence" value="ECO:0007669"/>
    <property type="project" value="UniProtKB-KW"/>
</dbReference>
<evidence type="ECO:0000256" key="15">
    <source>
        <dbReference type="ARBA" id="ARBA00049244"/>
    </source>
</evidence>
<keyword evidence="1" id="KW-0815">Transposition</keyword>
<gene>
    <name evidence="17" type="ORF">TAPDE_005718</name>
</gene>
<keyword evidence="6" id="KW-0378">Hydrolase</keyword>
<dbReference type="VEuPathDB" id="FungiDB:TAPDE_005718"/>
<keyword evidence="10" id="KW-0695">RNA-directed DNA polymerase</keyword>
<dbReference type="GO" id="GO:0003887">
    <property type="term" value="F:DNA-directed DNA polymerase activity"/>
    <property type="evidence" value="ECO:0007669"/>
    <property type="project" value="UniProtKB-KW"/>
</dbReference>
<evidence type="ECO:0000256" key="2">
    <source>
        <dbReference type="ARBA" id="ARBA00022695"/>
    </source>
</evidence>
<dbReference type="GO" id="GO:0003964">
    <property type="term" value="F:RNA-directed DNA polymerase activity"/>
    <property type="evidence" value="ECO:0007669"/>
    <property type="project" value="UniProtKB-KW"/>
</dbReference>
<evidence type="ECO:0000259" key="16">
    <source>
        <dbReference type="PROSITE" id="PS50994"/>
    </source>
</evidence>
<evidence type="ECO:0000256" key="12">
    <source>
        <dbReference type="ARBA" id="ARBA00023125"/>
    </source>
</evidence>
<dbReference type="GO" id="GO:0005634">
    <property type="term" value="C:nucleus"/>
    <property type="evidence" value="ECO:0007669"/>
    <property type="project" value="UniProtKB-ARBA"/>
</dbReference>
<reference evidence="17 18" key="1">
    <citation type="journal article" date="2013" name="MBio">
        <title>Genome sequencing of the plant pathogen Taphrina deformans, the causal agent of peach leaf curl.</title>
        <authorList>
            <person name="Cisse O.H."/>
            <person name="Almeida J.M.G.C.F."/>
            <person name="Fonseca A."/>
            <person name="Kumar A.A."/>
            <person name="Salojaervi J."/>
            <person name="Overmyer K."/>
            <person name="Hauser P.M."/>
            <person name="Pagni M."/>
        </authorList>
    </citation>
    <scope>NUCLEOTIDE SEQUENCE [LARGE SCALE GENOMIC DNA]</scope>
    <source>
        <strain evidence="18">PYCC 5710 / ATCC 11124 / CBS 356.35 / IMI 108563 / JCM 9778 / NBRC 8474</strain>
    </source>
</reference>
<dbReference type="AlphaFoldDB" id="R4XGV5"/>
<organism evidence="17 18">
    <name type="scientific">Taphrina deformans (strain PYCC 5710 / ATCC 11124 / CBS 356.35 / IMI 108563 / JCM 9778 / NBRC 8474)</name>
    <name type="common">Peach leaf curl fungus</name>
    <name type="synonym">Lalaria deformans</name>
    <dbReference type="NCBI Taxonomy" id="1097556"/>
    <lineage>
        <taxon>Eukaryota</taxon>
        <taxon>Fungi</taxon>
        <taxon>Dikarya</taxon>
        <taxon>Ascomycota</taxon>
        <taxon>Taphrinomycotina</taxon>
        <taxon>Taphrinomycetes</taxon>
        <taxon>Taphrinales</taxon>
        <taxon>Taphrinaceae</taxon>
        <taxon>Taphrina</taxon>
    </lineage>
</organism>
<comment type="caution">
    <text evidence="17">The sequence shown here is derived from an EMBL/GenBank/DDBJ whole genome shotgun (WGS) entry which is preliminary data.</text>
</comment>
<accession>R4XGV5</accession>
<keyword evidence="3" id="KW-0540">Nuclease</keyword>
<dbReference type="PANTHER" id="PTHR42648:SF11">
    <property type="entry name" value="TRANSPOSON TY4-P GAG-POL POLYPROTEIN"/>
    <property type="match status" value="1"/>
</dbReference>
<keyword evidence="18" id="KW-1185">Reference proteome</keyword>
<evidence type="ECO:0000256" key="10">
    <source>
        <dbReference type="ARBA" id="ARBA00022918"/>
    </source>
</evidence>
<keyword evidence="2" id="KW-0548">Nucleotidyltransferase</keyword>
<evidence type="ECO:0000256" key="8">
    <source>
        <dbReference type="ARBA" id="ARBA00022884"/>
    </source>
</evidence>
<dbReference type="GO" id="GO:0006310">
    <property type="term" value="P:DNA recombination"/>
    <property type="evidence" value="ECO:0007669"/>
    <property type="project" value="UniProtKB-KW"/>
</dbReference>
<dbReference type="Pfam" id="PF00665">
    <property type="entry name" value="rve"/>
    <property type="match status" value="1"/>
</dbReference>
<sequence>MTISLLDVMYVPEITKNLLSMGALDEKGIAFTGSGGQQQFYKDGDLVGSSTKRGKLYILDGITTVNPDAHLVREAAHTSIEDELLGCGFVEPSSLLDARPLERILLHCDKPPATLYEWHVALGHQSLAYMRKMSQRVTGMENINFDSIMPACEGCAKGKLTRPSFPESTTKQAEKLALVHSDYAGPFPTVSRAGFRYYLTFLDDYTGMCWVYPKADKSADSTCATFKQWEAMVNRQSGKRVLTLRTDGGSEYLGSFSVHCKLTGISRQITVRYTPEQNGKAERLNRTLMEKVRSILFGAKLPAHLWADLVNVACYLKNISPYKDHEKVPLEAWTGSPVDVAHLRSIGSRVWAFIPSQERNKLEPKAKEMTLIGYSHLTKAYLLWDSTTNKLELNHQIKIIQDPAQPKLPLELATVPGFPPGFYRTTARRTVDYRHIR</sequence>
<feature type="domain" description="Integrase catalytic" evidence="16">
    <location>
        <begin position="162"/>
        <end position="337"/>
    </location>
</feature>
<dbReference type="PANTHER" id="PTHR42648">
    <property type="entry name" value="TRANSPOSASE, PUTATIVE-RELATED"/>
    <property type="match status" value="1"/>
</dbReference>
<keyword evidence="4" id="KW-0479">Metal-binding</keyword>
<evidence type="ECO:0000256" key="4">
    <source>
        <dbReference type="ARBA" id="ARBA00022723"/>
    </source>
</evidence>
<evidence type="ECO:0000256" key="14">
    <source>
        <dbReference type="ARBA" id="ARBA00048173"/>
    </source>
</evidence>
<evidence type="ECO:0000256" key="3">
    <source>
        <dbReference type="ARBA" id="ARBA00022722"/>
    </source>
</evidence>
<keyword evidence="11" id="KW-0808">Transferase</keyword>
<evidence type="ECO:0000256" key="5">
    <source>
        <dbReference type="ARBA" id="ARBA00022759"/>
    </source>
</evidence>
<dbReference type="InterPro" id="IPR036397">
    <property type="entry name" value="RNaseH_sf"/>
</dbReference>
<evidence type="ECO:0000256" key="1">
    <source>
        <dbReference type="ARBA" id="ARBA00022578"/>
    </source>
</evidence>
<evidence type="ECO:0000256" key="13">
    <source>
        <dbReference type="ARBA" id="ARBA00023172"/>
    </source>
</evidence>
<evidence type="ECO:0000256" key="7">
    <source>
        <dbReference type="ARBA" id="ARBA00022842"/>
    </source>
</evidence>
<dbReference type="Pfam" id="PF25597">
    <property type="entry name" value="SH3_retrovirus"/>
    <property type="match status" value="1"/>
</dbReference>
<keyword evidence="12" id="KW-0238">DNA-binding</keyword>
<evidence type="ECO:0000256" key="9">
    <source>
        <dbReference type="ARBA" id="ARBA00022908"/>
    </source>
</evidence>
<keyword evidence="9" id="KW-0229">DNA integration</keyword>
<dbReference type="GO" id="GO:0004519">
    <property type="term" value="F:endonuclease activity"/>
    <property type="evidence" value="ECO:0007669"/>
    <property type="project" value="UniProtKB-KW"/>
</dbReference>
<keyword evidence="11" id="KW-0239">DNA-directed DNA polymerase</keyword>
<dbReference type="eggNOG" id="KOG0017">
    <property type="taxonomic scope" value="Eukaryota"/>
</dbReference>
<dbReference type="PROSITE" id="PS50994">
    <property type="entry name" value="INTEGRASE"/>
    <property type="match status" value="1"/>
</dbReference>
<dbReference type="SUPFAM" id="SSF53098">
    <property type="entry name" value="Ribonuclease H-like"/>
    <property type="match status" value="1"/>
</dbReference>
<dbReference type="Gene3D" id="3.30.420.10">
    <property type="entry name" value="Ribonuclease H-like superfamily/Ribonuclease H"/>
    <property type="match status" value="1"/>
</dbReference>
<evidence type="ECO:0000256" key="11">
    <source>
        <dbReference type="ARBA" id="ARBA00022932"/>
    </source>
</evidence>
<evidence type="ECO:0000313" key="17">
    <source>
        <dbReference type="EMBL" id="CCG85118.1"/>
    </source>
</evidence>